<feature type="domain" description="Class II aldolase/adducin N-terminal" evidence="2">
    <location>
        <begin position="22"/>
        <end position="204"/>
    </location>
</feature>
<dbReference type="NCBIfam" id="NF005451">
    <property type="entry name" value="PRK07044.1"/>
    <property type="match status" value="1"/>
</dbReference>
<dbReference type="AlphaFoldDB" id="A0A1G8I8Y0"/>
<dbReference type="PANTHER" id="PTHR10672">
    <property type="entry name" value="ADDUCIN"/>
    <property type="match status" value="1"/>
</dbReference>
<dbReference type="PANTHER" id="PTHR10672:SF3">
    <property type="entry name" value="PROTEIN HU-LI TAI SHAO"/>
    <property type="match status" value="1"/>
</dbReference>
<dbReference type="Pfam" id="PF00596">
    <property type="entry name" value="Aldolase_II"/>
    <property type="match status" value="1"/>
</dbReference>
<dbReference type="RefSeq" id="WP_090263550.1">
    <property type="nucleotide sequence ID" value="NZ_FNDS01000006.1"/>
</dbReference>
<proteinExistence type="inferred from homology"/>
<dbReference type="InterPro" id="IPR051017">
    <property type="entry name" value="Aldolase-II_Adducin_sf"/>
</dbReference>
<organism evidence="3 4">
    <name type="scientific">Pseudomonas panipatensis</name>
    <dbReference type="NCBI Taxonomy" id="428992"/>
    <lineage>
        <taxon>Bacteria</taxon>
        <taxon>Pseudomonadati</taxon>
        <taxon>Pseudomonadota</taxon>
        <taxon>Gammaproteobacteria</taxon>
        <taxon>Pseudomonadales</taxon>
        <taxon>Pseudomonadaceae</taxon>
        <taxon>Pseudomonas</taxon>
    </lineage>
</organism>
<dbReference type="GO" id="GO:0005856">
    <property type="term" value="C:cytoskeleton"/>
    <property type="evidence" value="ECO:0007669"/>
    <property type="project" value="TreeGrafter"/>
</dbReference>
<name>A0A1G8I8Y0_9PSED</name>
<dbReference type="EMBL" id="FNDS01000006">
    <property type="protein sequence ID" value="SDI15020.1"/>
    <property type="molecule type" value="Genomic_DNA"/>
</dbReference>
<dbReference type="InterPro" id="IPR036409">
    <property type="entry name" value="Aldolase_II/adducin_N_sf"/>
</dbReference>
<keyword evidence="4" id="KW-1185">Reference proteome</keyword>
<comment type="similarity">
    <text evidence="1">Belongs to the aldolase class II family.</text>
</comment>
<dbReference type="InterPro" id="IPR001303">
    <property type="entry name" value="Aldolase_II/adducin_N"/>
</dbReference>
<sequence>MRDTEYNIDRREISAEEWEARCELAALYRLIAHFRMTDMIDTHISARVPGEAGRYLINRYGVLFHEMRASDLVKVDHAGDVVDPRLGPDSVNRAGFNIHSAVHAARPDVACVVHTHTSAGIAVAALEEGLLPISQHALKFHRRLGYHDYEGIALDPDERTRLVRDLGPHMAMILRNHGLLAAGRSVAEAFNQIYFLERACQAQVAALAGGRPLRFPPEAVRERVAVQEEEALAGGLHLLAWQSALRLIGEQEADYRR</sequence>
<evidence type="ECO:0000313" key="4">
    <source>
        <dbReference type="Proteomes" id="UP000199636"/>
    </source>
</evidence>
<evidence type="ECO:0000313" key="3">
    <source>
        <dbReference type="EMBL" id="SDI15020.1"/>
    </source>
</evidence>
<dbReference type="SUPFAM" id="SSF53639">
    <property type="entry name" value="AraD/HMP-PK domain-like"/>
    <property type="match status" value="1"/>
</dbReference>
<dbReference type="Proteomes" id="UP000199636">
    <property type="component" value="Unassembled WGS sequence"/>
</dbReference>
<dbReference type="OrthoDB" id="8859181at2"/>
<gene>
    <name evidence="3" type="ORF">SAMN05216272_10690</name>
</gene>
<dbReference type="STRING" id="428992.SAMN05216272_10690"/>
<reference evidence="4" key="1">
    <citation type="submission" date="2016-10" db="EMBL/GenBank/DDBJ databases">
        <authorList>
            <person name="Varghese N."/>
            <person name="Submissions S."/>
        </authorList>
    </citation>
    <scope>NUCLEOTIDE SEQUENCE [LARGE SCALE GENOMIC DNA]</scope>
    <source>
        <strain evidence="4">CCM 7469</strain>
    </source>
</reference>
<dbReference type="GO" id="GO:0005996">
    <property type="term" value="P:monosaccharide metabolic process"/>
    <property type="evidence" value="ECO:0007669"/>
    <property type="project" value="UniProtKB-ARBA"/>
</dbReference>
<dbReference type="SMART" id="SM01007">
    <property type="entry name" value="Aldolase_II"/>
    <property type="match status" value="1"/>
</dbReference>
<protein>
    <submittedName>
        <fullName evidence="3">Ribulose-5-phosphate 4-epimerase/Fuculose-1-phosphate aldolase</fullName>
    </submittedName>
</protein>
<accession>A0A1G8I8Y0</accession>
<dbReference type="Gene3D" id="3.40.225.10">
    <property type="entry name" value="Class II aldolase/adducin N-terminal domain"/>
    <property type="match status" value="1"/>
</dbReference>
<evidence type="ECO:0000256" key="1">
    <source>
        <dbReference type="ARBA" id="ARBA00037961"/>
    </source>
</evidence>
<dbReference type="GO" id="GO:0051015">
    <property type="term" value="F:actin filament binding"/>
    <property type="evidence" value="ECO:0007669"/>
    <property type="project" value="TreeGrafter"/>
</dbReference>
<evidence type="ECO:0000259" key="2">
    <source>
        <dbReference type="SMART" id="SM01007"/>
    </source>
</evidence>